<proteinExistence type="predicted"/>
<keyword evidence="2" id="KW-1185">Reference proteome</keyword>
<evidence type="ECO:0000313" key="2">
    <source>
        <dbReference type="Proteomes" id="UP000828048"/>
    </source>
</evidence>
<protein>
    <submittedName>
        <fullName evidence="1">Uncharacterized protein</fullName>
    </submittedName>
</protein>
<sequence>MAKVCDFGLARRARVKSGLRGDTRESYWGIEEIANKIGHGFGTPGSLGEISQERKELLKGCFERKAEDRLTVDMLKLPFVSDIVIKAEESEPGEVMNENYDEESMYYDVTYYDESSY</sequence>
<dbReference type="EMBL" id="CM037152">
    <property type="protein sequence ID" value="KAH7834416.1"/>
    <property type="molecule type" value="Genomic_DNA"/>
</dbReference>
<accession>A0ACB7X187</accession>
<reference evidence="1 2" key="1">
    <citation type="journal article" date="2021" name="Hortic Res">
        <title>High-quality reference genome and annotation aids understanding of berry development for evergreen blueberry (Vaccinium darrowii).</title>
        <authorList>
            <person name="Yu J."/>
            <person name="Hulse-Kemp A.M."/>
            <person name="Babiker E."/>
            <person name="Staton M."/>
        </authorList>
    </citation>
    <scope>NUCLEOTIDE SEQUENCE [LARGE SCALE GENOMIC DNA]</scope>
    <source>
        <strain evidence="2">cv. NJ 8807/NJ 8810</strain>
        <tissue evidence="1">Young leaf</tissue>
    </source>
</reference>
<name>A0ACB7X187_9ERIC</name>
<evidence type="ECO:0000313" key="1">
    <source>
        <dbReference type="EMBL" id="KAH7834416.1"/>
    </source>
</evidence>
<dbReference type="Proteomes" id="UP000828048">
    <property type="component" value="Chromosome 2"/>
</dbReference>
<gene>
    <name evidence="1" type="ORF">Vadar_015748</name>
</gene>
<organism evidence="1 2">
    <name type="scientific">Vaccinium darrowii</name>
    <dbReference type="NCBI Taxonomy" id="229202"/>
    <lineage>
        <taxon>Eukaryota</taxon>
        <taxon>Viridiplantae</taxon>
        <taxon>Streptophyta</taxon>
        <taxon>Embryophyta</taxon>
        <taxon>Tracheophyta</taxon>
        <taxon>Spermatophyta</taxon>
        <taxon>Magnoliopsida</taxon>
        <taxon>eudicotyledons</taxon>
        <taxon>Gunneridae</taxon>
        <taxon>Pentapetalae</taxon>
        <taxon>asterids</taxon>
        <taxon>Ericales</taxon>
        <taxon>Ericaceae</taxon>
        <taxon>Vaccinioideae</taxon>
        <taxon>Vaccinieae</taxon>
        <taxon>Vaccinium</taxon>
    </lineage>
</organism>
<comment type="caution">
    <text evidence="1">The sequence shown here is derived from an EMBL/GenBank/DDBJ whole genome shotgun (WGS) entry which is preliminary data.</text>
</comment>